<evidence type="ECO:0000313" key="2">
    <source>
        <dbReference type="Proteomes" id="UP000239522"/>
    </source>
</evidence>
<dbReference type="EMBL" id="MQUA01000014">
    <property type="protein sequence ID" value="PQB03288.1"/>
    <property type="molecule type" value="Genomic_DNA"/>
</dbReference>
<sequence>MKIKILFSILILVITSIDEIHAQQLAKSGNHYSLKKILRVDGRQGIAVDKHYYVSSSVALYK</sequence>
<gene>
    <name evidence="1" type="ORF">BST83_18450</name>
</gene>
<name>A0A2S7KKZ8_9FLAO</name>
<organism evidence="1 2">
    <name type="scientific">Polaribacter filamentus</name>
    <dbReference type="NCBI Taxonomy" id="53483"/>
    <lineage>
        <taxon>Bacteria</taxon>
        <taxon>Pseudomonadati</taxon>
        <taxon>Bacteroidota</taxon>
        <taxon>Flavobacteriia</taxon>
        <taxon>Flavobacteriales</taxon>
        <taxon>Flavobacteriaceae</taxon>
    </lineage>
</organism>
<comment type="caution">
    <text evidence="1">The sequence shown here is derived from an EMBL/GenBank/DDBJ whole genome shotgun (WGS) entry which is preliminary data.</text>
</comment>
<dbReference type="Proteomes" id="UP000239522">
    <property type="component" value="Unassembled WGS sequence"/>
</dbReference>
<proteinExistence type="predicted"/>
<evidence type="ECO:0000313" key="1">
    <source>
        <dbReference type="EMBL" id="PQB03288.1"/>
    </source>
</evidence>
<accession>A0A2S7KKZ8</accession>
<reference evidence="1 2" key="1">
    <citation type="submission" date="2016-11" db="EMBL/GenBank/DDBJ databases">
        <title>Trade-off between light-utilization and light-protection in marine flavobacteria.</title>
        <authorList>
            <person name="Kumagai Y."/>
        </authorList>
    </citation>
    <scope>NUCLEOTIDE SEQUENCE [LARGE SCALE GENOMIC DNA]</scope>
    <source>
        <strain evidence="1 2">ATCC 700397</strain>
    </source>
</reference>
<dbReference type="AlphaFoldDB" id="A0A2S7KKZ8"/>
<keyword evidence="2" id="KW-1185">Reference proteome</keyword>
<protein>
    <submittedName>
        <fullName evidence="1">Uncharacterized protein</fullName>
    </submittedName>
</protein>